<gene>
    <name evidence="1" type="ORF">BOTNAR_0522g00070</name>
</gene>
<organism evidence="1 2">
    <name type="scientific">Botryotinia narcissicola</name>
    <dbReference type="NCBI Taxonomy" id="278944"/>
    <lineage>
        <taxon>Eukaryota</taxon>
        <taxon>Fungi</taxon>
        <taxon>Dikarya</taxon>
        <taxon>Ascomycota</taxon>
        <taxon>Pezizomycotina</taxon>
        <taxon>Leotiomycetes</taxon>
        <taxon>Helotiales</taxon>
        <taxon>Sclerotiniaceae</taxon>
        <taxon>Botryotinia</taxon>
    </lineage>
</organism>
<dbReference type="EMBL" id="PQXJ01000522">
    <property type="protein sequence ID" value="TGO47504.1"/>
    <property type="molecule type" value="Genomic_DNA"/>
</dbReference>
<name>A0A4Z1HEW0_9HELO</name>
<sequence>MASTQTTSAQTIVADPEGDVLLLLEPTEAGQVKKIKILCSSKHLGLASAIFEAMLRPNVYNEGTTLSHVGKVEIPLPEDDTEIMTILVLLIHGRHHHSDFHPLATIDCLGQAEILVDKYQMHEATNFITTK</sequence>
<evidence type="ECO:0008006" key="3">
    <source>
        <dbReference type="Google" id="ProtNLM"/>
    </source>
</evidence>
<dbReference type="STRING" id="278944.A0A4Z1HEW0"/>
<proteinExistence type="predicted"/>
<dbReference type="AlphaFoldDB" id="A0A4Z1HEW0"/>
<accession>A0A4Z1HEW0</accession>
<evidence type="ECO:0000313" key="1">
    <source>
        <dbReference type="EMBL" id="TGO47504.1"/>
    </source>
</evidence>
<reference evidence="1 2" key="1">
    <citation type="submission" date="2017-12" db="EMBL/GenBank/DDBJ databases">
        <title>Comparative genomics of Botrytis spp.</title>
        <authorList>
            <person name="Valero-Jimenez C.A."/>
            <person name="Tapia P."/>
            <person name="Veloso J."/>
            <person name="Silva-Moreno E."/>
            <person name="Staats M."/>
            <person name="Valdes J.H."/>
            <person name="Van Kan J.A.L."/>
        </authorList>
    </citation>
    <scope>NUCLEOTIDE SEQUENCE [LARGE SCALE GENOMIC DNA]</scope>
    <source>
        <strain evidence="1 2">MUCL2120</strain>
    </source>
</reference>
<dbReference type="OrthoDB" id="4849160at2759"/>
<dbReference type="Proteomes" id="UP000297452">
    <property type="component" value="Unassembled WGS sequence"/>
</dbReference>
<protein>
    <recommendedName>
        <fullName evidence="3">BTB domain-containing protein</fullName>
    </recommendedName>
</protein>
<comment type="caution">
    <text evidence="1">The sequence shown here is derived from an EMBL/GenBank/DDBJ whole genome shotgun (WGS) entry which is preliminary data.</text>
</comment>
<keyword evidence="2" id="KW-1185">Reference proteome</keyword>
<evidence type="ECO:0000313" key="2">
    <source>
        <dbReference type="Proteomes" id="UP000297452"/>
    </source>
</evidence>